<organism evidence="2 3">
    <name type="scientific">Paraflavisolibacter caeni</name>
    <dbReference type="NCBI Taxonomy" id="2982496"/>
    <lineage>
        <taxon>Bacteria</taxon>
        <taxon>Pseudomonadati</taxon>
        <taxon>Bacteroidota</taxon>
        <taxon>Chitinophagia</taxon>
        <taxon>Chitinophagales</taxon>
        <taxon>Chitinophagaceae</taxon>
        <taxon>Paraflavisolibacter</taxon>
    </lineage>
</organism>
<feature type="transmembrane region" description="Helical" evidence="1">
    <location>
        <begin position="34"/>
        <end position="53"/>
    </location>
</feature>
<accession>A0A9X2XNT2</accession>
<keyword evidence="3" id="KW-1185">Reference proteome</keyword>
<name>A0A9X2XNT2_9BACT</name>
<reference evidence="2" key="1">
    <citation type="submission" date="2022-09" db="EMBL/GenBank/DDBJ databases">
        <authorList>
            <person name="Yuan C."/>
            <person name="Ke Z."/>
        </authorList>
    </citation>
    <scope>NUCLEOTIDE SEQUENCE</scope>
    <source>
        <strain evidence="2">LB-8</strain>
    </source>
</reference>
<evidence type="ECO:0000313" key="3">
    <source>
        <dbReference type="Proteomes" id="UP001155483"/>
    </source>
</evidence>
<evidence type="ECO:0000313" key="2">
    <source>
        <dbReference type="EMBL" id="MCU7549568.1"/>
    </source>
</evidence>
<reference evidence="2" key="2">
    <citation type="submission" date="2023-04" db="EMBL/GenBank/DDBJ databases">
        <title>Paracnuella aquatica gen. nov., sp. nov., a member of the family Chitinophagaceae isolated from a hot spring.</title>
        <authorList>
            <person name="Wang C."/>
        </authorList>
    </citation>
    <scope>NUCLEOTIDE SEQUENCE</scope>
    <source>
        <strain evidence="2">LB-8</strain>
    </source>
</reference>
<keyword evidence="1" id="KW-1133">Transmembrane helix</keyword>
<evidence type="ECO:0000256" key="1">
    <source>
        <dbReference type="SAM" id="Phobius"/>
    </source>
</evidence>
<dbReference type="Proteomes" id="UP001155483">
    <property type="component" value="Unassembled WGS sequence"/>
</dbReference>
<keyword evidence="1" id="KW-0812">Transmembrane</keyword>
<keyword evidence="1" id="KW-0472">Membrane</keyword>
<proteinExistence type="predicted"/>
<sequence length="136" mass="15635">MQQSCIHYLCSRKAQAFKHLGGNKLNRKNTIQRFVALMLLVIFTISITPETYFHSVLAGHKDRQTCTDAPTTGIHFHQKQKECHFDQLVVTAPYLYQPVFITFSVTLLHPVHTNLYTYSYQKLHFASTVNRGPPQA</sequence>
<protein>
    <submittedName>
        <fullName evidence="2">Uncharacterized protein</fullName>
    </submittedName>
</protein>
<gene>
    <name evidence="2" type="ORF">OCK74_10610</name>
</gene>
<dbReference type="EMBL" id="JAOTIF010000006">
    <property type="protein sequence ID" value="MCU7549568.1"/>
    <property type="molecule type" value="Genomic_DNA"/>
</dbReference>
<comment type="caution">
    <text evidence="2">The sequence shown here is derived from an EMBL/GenBank/DDBJ whole genome shotgun (WGS) entry which is preliminary data.</text>
</comment>
<dbReference type="AlphaFoldDB" id="A0A9X2XNT2"/>
<dbReference type="RefSeq" id="WP_279297010.1">
    <property type="nucleotide sequence ID" value="NZ_JAOTIF010000006.1"/>
</dbReference>